<dbReference type="GO" id="GO:1901135">
    <property type="term" value="P:carbohydrate derivative metabolic process"/>
    <property type="evidence" value="ECO:0007669"/>
    <property type="project" value="InterPro"/>
</dbReference>
<sequence length="391" mass="41538">MSARPAAAASAFEPARHADDAAMITPLDELREGREILRTEGQALLDLSRRLDASFCAAVEYLSNTRGAVIVTGIGKAGLIGQKITATLCSTGSRAYFLHPTEALHGDLGCVGPDDVILAFSNSGETAELLALLPIFEERGIPVVSVTASPVSTLGRASQVVVTMGRLHECGVQGLAPSTSTTAMLAIGDALAFVTCKRRSFSARDFARLHPAGTLGRRLTVVSEVMRKAQDVRIALETTSVRNVFIGQSRPGRRTGAVMLVDEDGLLTGVFTDSDLARLLEQKRDEQLDAPIRNVMTSRPTTISPTMLLEEVLQLFAERRLSEFPVVDESGHPVGLVDITDMIGLTPLETAAPVDPSGAGREHSPRDSASPHTITFPARSAGHSPDTKPSA</sequence>
<dbReference type="CDD" id="cd05014">
    <property type="entry name" value="SIS_Kpsf"/>
    <property type="match status" value="1"/>
</dbReference>
<dbReference type="PROSITE" id="PS51464">
    <property type="entry name" value="SIS"/>
    <property type="match status" value="1"/>
</dbReference>
<dbReference type="GO" id="GO:0016853">
    <property type="term" value="F:isomerase activity"/>
    <property type="evidence" value="ECO:0007669"/>
    <property type="project" value="InterPro"/>
</dbReference>
<keyword evidence="9" id="KW-1185">Reference proteome</keyword>
<keyword evidence="2" id="KW-0677">Repeat</keyword>
<dbReference type="NCBIfam" id="TIGR00393">
    <property type="entry name" value="kpsF"/>
    <property type="match status" value="1"/>
</dbReference>
<dbReference type="Gene3D" id="3.40.50.10490">
    <property type="entry name" value="Glucose-6-phosphate isomerase like protein, domain 1"/>
    <property type="match status" value="1"/>
</dbReference>
<dbReference type="InterPro" id="IPR035474">
    <property type="entry name" value="SIS_Kpsf"/>
</dbReference>
<dbReference type="InterPro" id="IPR046342">
    <property type="entry name" value="CBS_dom_sf"/>
</dbReference>
<evidence type="ECO:0000313" key="8">
    <source>
        <dbReference type="EMBL" id="ODA30724.1"/>
    </source>
</evidence>
<dbReference type="Gene3D" id="3.10.580.10">
    <property type="entry name" value="CBS-domain"/>
    <property type="match status" value="1"/>
</dbReference>
<accession>A0A1C3EC03</accession>
<evidence type="ECO:0000256" key="5">
    <source>
        <dbReference type="SAM" id="MobiDB-lite"/>
    </source>
</evidence>
<dbReference type="InterPro" id="IPR046348">
    <property type="entry name" value="SIS_dom_sf"/>
</dbReference>
<protein>
    <submittedName>
        <fullName evidence="8">KpsF/GutQ family protein</fullName>
    </submittedName>
</protein>
<name>A0A1C3EC03_9PLAN</name>
<evidence type="ECO:0000256" key="1">
    <source>
        <dbReference type="ARBA" id="ARBA00008165"/>
    </source>
</evidence>
<dbReference type="PANTHER" id="PTHR42745:SF1">
    <property type="entry name" value="ARABINOSE 5-PHOSPHATE ISOMERASE KDSD"/>
    <property type="match status" value="1"/>
</dbReference>
<dbReference type="EMBL" id="LYDR01000103">
    <property type="protein sequence ID" value="ODA30724.1"/>
    <property type="molecule type" value="Genomic_DNA"/>
</dbReference>
<dbReference type="STRING" id="1841610.A6X21_05420"/>
<evidence type="ECO:0000259" key="6">
    <source>
        <dbReference type="PROSITE" id="PS51371"/>
    </source>
</evidence>
<organism evidence="8 9">
    <name type="scientific">Planctopirus hydrillae</name>
    <dbReference type="NCBI Taxonomy" id="1841610"/>
    <lineage>
        <taxon>Bacteria</taxon>
        <taxon>Pseudomonadati</taxon>
        <taxon>Planctomycetota</taxon>
        <taxon>Planctomycetia</taxon>
        <taxon>Planctomycetales</taxon>
        <taxon>Planctomycetaceae</taxon>
        <taxon>Planctopirus</taxon>
    </lineage>
</organism>
<gene>
    <name evidence="8" type="ORF">A6X21_05420</name>
</gene>
<dbReference type="GO" id="GO:0097367">
    <property type="term" value="F:carbohydrate derivative binding"/>
    <property type="evidence" value="ECO:0007669"/>
    <property type="project" value="InterPro"/>
</dbReference>
<proteinExistence type="inferred from homology"/>
<evidence type="ECO:0000256" key="4">
    <source>
        <dbReference type="PROSITE-ProRule" id="PRU00703"/>
    </source>
</evidence>
<dbReference type="SUPFAM" id="SSF53697">
    <property type="entry name" value="SIS domain"/>
    <property type="match status" value="1"/>
</dbReference>
<evidence type="ECO:0000259" key="7">
    <source>
        <dbReference type="PROSITE" id="PS51464"/>
    </source>
</evidence>
<keyword evidence="3 4" id="KW-0129">CBS domain</keyword>
<dbReference type="GO" id="GO:0005975">
    <property type="term" value="P:carbohydrate metabolic process"/>
    <property type="evidence" value="ECO:0007669"/>
    <property type="project" value="InterPro"/>
</dbReference>
<dbReference type="RefSeq" id="WP_068848230.1">
    <property type="nucleotide sequence ID" value="NZ_LYDR01000103.1"/>
</dbReference>
<comment type="similarity">
    <text evidence="1">Belongs to the SIS family. GutQ/KpsF subfamily.</text>
</comment>
<feature type="domain" description="CBS" evidence="6">
    <location>
        <begin position="296"/>
        <end position="354"/>
    </location>
</feature>
<evidence type="ECO:0000313" key="9">
    <source>
        <dbReference type="Proteomes" id="UP000094828"/>
    </source>
</evidence>
<feature type="domain" description="SIS" evidence="7">
    <location>
        <begin position="58"/>
        <end position="201"/>
    </location>
</feature>
<dbReference type="InterPro" id="IPR001347">
    <property type="entry name" value="SIS_dom"/>
</dbReference>
<dbReference type="PROSITE" id="PS51371">
    <property type="entry name" value="CBS"/>
    <property type="match status" value="2"/>
</dbReference>
<dbReference type="Proteomes" id="UP000094828">
    <property type="component" value="Unassembled WGS sequence"/>
</dbReference>
<evidence type="ECO:0000256" key="3">
    <source>
        <dbReference type="ARBA" id="ARBA00023122"/>
    </source>
</evidence>
<dbReference type="InterPro" id="IPR000644">
    <property type="entry name" value="CBS_dom"/>
</dbReference>
<dbReference type="Pfam" id="PF00571">
    <property type="entry name" value="CBS"/>
    <property type="match status" value="2"/>
</dbReference>
<dbReference type="OrthoDB" id="9762536at2"/>
<dbReference type="PANTHER" id="PTHR42745">
    <property type="match status" value="1"/>
</dbReference>
<comment type="caution">
    <text evidence="8">The sequence shown here is derived from an EMBL/GenBank/DDBJ whole genome shotgun (WGS) entry which is preliminary data.</text>
</comment>
<dbReference type="AlphaFoldDB" id="A0A1C3EC03"/>
<dbReference type="Pfam" id="PF01380">
    <property type="entry name" value="SIS"/>
    <property type="match status" value="1"/>
</dbReference>
<dbReference type="InterPro" id="IPR050986">
    <property type="entry name" value="GutQ/KpsF_isomerases"/>
</dbReference>
<dbReference type="SMART" id="SM00116">
    <property type="entry name" value="CBS"/>
    <property type="match status" value="1"/>
</dbReference>
<dbReference type="InterPro" id="IPR004800">
    <property type="entry name" value="KdsD/KpsF-type"/>
</dbReference>
<feature type="region of interest" description="Disordered" evidence="5">
    <location>
        <begin position="349"/>
        <end position="391"/>
    </location>
</feature>
<reference evidence="8 9" key="1">
    <citation type="submission" date="2016-05" db="EMBL/GenBank/DDBJ databases">
        <title>Genomic and physiological characterization of Planctopirus sp. isolated from fresh water lake.</title>
        <authorList>
            <person name="Subhash Y."/>
            <person name="Ramana C."/>
        </authorList>
    </citation>
    <scope>NUCLEOTIDE SEQUENCE [LARGE SCALE GENOMIC DNA]</scope>
    <source>
        <strain evidence="8 9">JC280</strain>
    </source>
</reference>
<feature type="domain" description="CBS" evidence="6">
    <location>
        <begin position="226"/>
        <end position="286"/>
    </location>
</feature>
<evidence type="ECO:0000256" key="2">
    <source>
        <dbReference type="ARBA" id="ARBA00022737"/>
    </source>
</evidence>